<evidence type="ECO:0000313" key="2">
    <source>
        <dbReference type="EMBL" id="USW58147.1"/>
    </source>
</evidence>
<feature type="region of interest" description="Disordered" evidence="1">
    <location>
        <begin position="30"/>
        <end position="201"/>
    </location>
</feature>
<evidence type="ECO:0000313" key="3">
    <source>
        <dbReference type="Proteomes" id="UP001056384"/>
    </source>
</evidence>
<dbReference type="Proteomes" id="UP001056384">
    <property type="component" value="Chromosome 10"/>
</dbReference>
<reference evidence="2" key="1">
    <citation type="submission" date="2022-06" db="EMBL/GenBank/DDBJ databases">
        <title>Complete genome sequences of two strains of the flax pathogen Septoria linicola.</title>
        <authorList>
            <person name="Lapalu N."/>
            <person name="Simon A."/>
            <person name="Demenou B."/>
            <person name="Paumier D."/>
            <person name="Guillot M.-P."/>
            <person name="Gout L."/>
            <person name="Valade R."/>
        </authorList>
    </citation>
    <scope>NUCLEOTIDE SEQUENCE</scope>
    <source>
        <strain evidence="2">SE15195</strain>
    </source>
</reference>
<accession>A0A9Q9AY64</accession>
<keyword evidence="3" id="KW-1185">Reference proteome</keyword>
<organism evidence="2 3">
    <name type="scientific">Septoria linicola</name>
    <dbReference type="NCBI Taxonomy" id="215465"/>
    <lineage>
        <taxon>Eukaryota</taxon>
        <taxon>Fungi</taxon>
        <taxon>Dikarya</taxon>
        <taxon>Ascomycota</taxon>
        <taxon>Pezizomycotina</taxon>
        <taxon>Dothideomycetes</taxon>
        <taxon>Dothideomycetidae</taxon>
        <taxon>Mycosphaerellales</taxon>
        <taxon>Mycosphaerellaceae</taxon>
        <taxon>Septoria</taxon>
    </lineage>
</organism>
<sequence>MTARTIMKLSLQEKLAADAAQTARRSAVVSELRTNSAAPSTQSKKRDFSQISGGEDSALPQKQRLMVTLKVRVPPSMLQTPTTPRYGRAVPGDSNEADGDGNIVVSRPRVLPKPRNRRIVPDSSDDEDGDNNTVVSRPRLLPRPRNRRVVPDDSDDEDGAAAPLLSRQATPTKRRDSVLDCTDSDATDGEADPESEGEPLTKAEVTITAYVGPEGRRKPVALTARLAVHTDPDTSCRLEYYTTFHLEDATKDCGTVEVAQVHAWRILKQKDWQGELLKLKLKGLDTEDARFECARLIQTLFKTPSKLMKGASNHLDLLNPQADIMHVGVVYVYNDFQRQGLLSPVLESLRRVFTHPALTSEYRHTGPILLCPGKFNDAKAKCWNDASDQTVTEALAEIYRKSDGYQMVLKDGVLPKLNYLTTILGRMAEDK</sequence>
<feature type="compositionally biased region" description="Acidic residues" evidence="1">
    <location>
        <begin position="182"/>
        <end position="197"/>
    </location>
</feature>
<gene>
    <name evidence="2" type="ORF">Slin15195_G114660</name>
</gene>
<dbReference type="EMBL" id="CP099427">
    <property type="protein sequence ID" value="USW58147.1"/>
    <property type="molecule type" value="Genomic_DNA"/>
</dbReference>
<protein>
    <submittedName>
        <fullName evidence="2">Uncharacterized protein</fullName>
    </submittedName>
</protein>
<proteinExistence type="predicted"/>
<evidence type="ECO:0000256" key="1">
    <source>
        <dbReference type="SAM" id="MobiDB-lite"/>
    </source>
</evidence>
<name>A0A9Q9AY64_9PEZI</name>
<dbReference type="AlphaFoldDB" id="A0A9Q9AY64"/>
<dbReference type="OrthoDB" id="10528687at2759"/>
<feature type="compositionally biased region" description="Polar residues" evidence="1">
    <location>
        <begin position="32"/>
        <end position="42"/>
    </location>
</feature>